<dbReference type="EMBL" id="AFQF01003174">
    <property type="protein sequence ID" value="EGU76777.1"/>
    <property type="molecule type" value="Genomic_DNA"/>
</dbReference>
<dbReference type="PaxDb" id="5507-FOXG_13718P0"/>
<evidence type="ECO:0000259" key="1">
    <source>
        <dbReference type="SMART" id="SM00256"/>
    </source>
</evidence>
<dbReference type="InterPro" id="IPR001810">
    <property type="entry name" value="F-box_dom"/>
</dbReference>
<protein>
    <recommendedName>
        <fullName evidence="1">F-box domain-containing protein</fullName>
    </recommendedName>
</protein>
<accession>F9G1Z2</accession>
<gene>
    <name evidence="2" type="ORF">FOXB_12674</name>
</gene>
<proteinExistence type="predicted"/>
<dbReference type="OrthoDB" id="5097462at2759"/>
<sequence length="807" mass="91826">MAGTPTTPELATMPTEILCMIGGNLSVHEIKELTLTSKQFREIFLPKLCKHLKFSGNMKELTDSLHAYYTRKTASFRHLVHYHTRFVTFEVTNFDDIFKMNAWLLGYGVKTIPIGRFLADTPSLHGVVFDVWLQNRKEAHKFLSFIRKGPDWAGPQHLYFKKYVEESTMGKIVGKFKAGALKGIAAPHASLTGCHYDELARSGADLTSLRLNKYSFLRQDSSALTSLNDVLINRISKDFPQLESLNIYDKTRSGRYTHHMNDRDRYRWCRKIDKVASSLRKMRRLRRFAFTLSEARFSENVIDALRTKLLAIIMKKGLLPVEARGLEGVYILLITYFAAHANSLEEVCITTGCPMLYRATLTNGAWNMSEESSEDPSQKDVKVELTRGTSAPSDQSFTLLLPYHAHVLERLGKIPTEVLLMIGSHVGSIAFRVATLVSKRLRSVLLLRLFKSITFSGTLRKLAHDMRSFLSGEFKHLMMTILPALKSVTIRFEPHSLAEESTDSHLSTNRIALISEFISKLSSIDLISFDNQVRSNHSQEIAFTEALGNTPQWNGPQAVIFCGRRNLRFFSAIINQFAPNTVKAAQLPQYTAKRHPLALKSACPLLKGLRADVSAIKSRSRTLACMSSNTLRAMNRDFPHLEALVLDQVDAHTIMSGGGRIYKKPYWPNLNECVEKLITQLNAMPHLRRFAFTLQKYWICNEYDCELFNKRVRSLSGDESDDPLQATSEPNEWPYWLPTAAQQEEWHSELITRILEAVPQLKELCIVLDPLEYHRGTKTENIVTVRRVQLGYLEKPSQFPYVLADID</sequence>
<organism evidence="2">
    <name type="scientific">Fusarium oxysporum (strain Fo5176)</name>
    <name type="common">Fusarium vascular wilt</name>
    <dbReference type="NCBI Taxonomy" id="660025"/>
    <lineage>
        <taxon>Eukaryota</taxon>
        <taxon>Fungi</taxon>
        <taxon>Dikarya</taxon>
        <taxon>Ascomycota</taxon>
        <taxon>Pezizomycotina</taxon>
        <taxon>Sordariomycetes</taxon>
        <taxon>Hypocreomycetidae</taxon>
        <taxon>Hypocreales</taxon>
        <taxon>Nectriaceae</taxon>
        <taxon>Fusarium</taxon>
        <taxon>Fusarium oxysporum species complex</taxon>
    </lineage>
</organism>
<name>F9G1Z2_FUSOF</name>
<feature type="domain" description="F-box" evidence="1">
    <location>
        <begin position="13"/>
        <end position="52"/>
    </location>
</feature>
<evidence type="ECO:0000313" key="2">
    <source>
        <dbReference type="EMBL" id="EGU76777.1"/>
    </source>
</evidence>
<reference evidence="2" key="1">
    <citation type="journal article" date="2012" name="Mol. Plant Microbe Interact.">
        <title>A highly conserved effector in Fusarium oxysporum is required for full virulence on Arabidopsis.</title>
        <authorList>
            <person name="Thatcher L.F."/>
            <person name="Gardiner D.M."/>
            <person name="Kazan K."/>
            <person name="Manners J."/>
        </authorList>
    </citation>
    <scope>NUCLEOTIDE SEQUENCE [LARGE SCALE GENOMIC DNA]</scope>
    <source>
        <strain evidence="2">Fo5176</strain>
    </source>
</reference>
<dbReference type="AlphaFoldDB" id="F9G1Z2"/>
<feature type="domain" description="F-box" evidence="1">
    <location>
        <begin position="414"/>
        <end position="454"/>
    </location>
</feature>
<dbReference type="SMART" id="SM00256">
    <property type="entry name" value="FBOX"/>
    <property type="match status" value="2"/>
</dbReference>
<comment type="caution">
    <text evidence="2">The sequence shown here is derived from an EMBL/GenBank/DDBJ whole genome shotgun (WGS) entry which is preliminary data.</text>
</comment>